<dbReference type="SMART" id="SM00829">
    <property type="entry name" value="PKS_ER"/>
    <property type="match status" value="1"/>
</dbReference>
<dbReference type="Proteomes" id="UP000190092">
    <property type="component" value="Unassembled WGS sequence"/>
</dbReference>
<dbReference type="InterPro" id="IPR036291">
    <property type="entry name" value="NAD(P)-bd_dom_sf"/>
</dbReference>
<dbReference type="AlphaFoldDB" id="A0A1T4QTI0"/>
<dbReference type="InterPro" id="IPR041694">
    <property type="entry name" value="ADH_N_2"/>
</dbReference>
<dbReference type="OrthoDB" id="9805663at2"/>
<dbReference type="InterPro" id="IPR011032">
    <property type="entry name" value="GroES-like_sf"/>
</dbReference>
<keyword evidence="1" id="KW-0560">Oxidoreductase</keyword>
<sequence length="336" mass="36063">MKNDVNRQVLLRARPTGIPQAEHFEVVERPLPVLTDGQVLVRNSYLSVEPAMRGWVSAVANYSEPVPLGGVMRSLAAGRIVESRHPDWQPGDVVVGMFGWQDFAAVDPDAIQTKVTSAEPPLSAWLGVLGLNGLTAYFGLLDVGQPRAGETVVVSTAAGSVGSCVGQIAKIKGCRSVGIAGGPTKAELCRDAFGYDAAIDYKQGDLDAALTAACPNGIDVYFDNTAGAISDAVMKHLTVGARVVICGTASVSSWDPVPLGPRVERHLLVKRARMQGILIFDYANRYDEGRVALAQWVREGRLRYREDILDGIDKAPDAIASLYRGENLGKRLIRIA</sequence>
<dbReference type="Pfam" id="PF00107">
    <property type="entry name" value="ADH_zinc_N"/>
    <property type="match status" value="1"/>
</dbReference>
<dbReference type="InterPro" id="IPR045010">
    <property type="entry name" value="MDR_fam"/>
</dbReference>
<name>A0A1T4QTI0_9HYPH</name>
<dbReference type="CDD" id="cd05288">
    <property type="entry name" value="PGDH"/>
    <property type="match status" value="1"/>
</dbReference>
<evidence type="ECO:0000313" key="4">
    <source>
        <dbReference type="Proteomes" id="UP000190092"/>
    </source>
</evidence>
<protein>
    <recommendedName>
        <fullName evidence="2">Enoyl reductase (ER) domain-containing protein</fullName>
    </recommendedName>
</protein>
<proteinExistence type="predicted"/>
<evidence type="ECO:0000313" key="3">
    <source>
        <dbReference type="EMBL" id="SKA07062.1"/>
    </source>
</evidence>
<accession>A0A1T4QTI0</accession>
<dbReference type="RefSeq" id="WP_085935111.1">
    <property type="nucleotide sequence ID" value="NZ_FUWJ01000003.1"/>
</dbReference>
<dbReference type="Gene3D" id="3.40.50.720">
    <property type="entry name" value="NAD(P)-binding Rossmann-like Domain"/>
    <property type="match status" value="1"/>
</dbReference>
<dbReference type="InterPro" id="IPR020843">
    <property type="entry name" value="ER"/>
</dbReference>
<dbReference type="GO" id="GO:0016628">
    <property type="term" value="F:oxidoreductase activity, acting on the CH-CH group of donors, NAD or NADP as acceptor"/>
    <property type="evidence" value="ECO:0007669"/>
    <property type="project" value="InterPro"/>
</dbReference>
<keyword evidence="4" id="KW-1185">Reference proteome</keyword>
<evidence type="ECO:0000256" key="1">
    <source>
        <dbReference type="ARBA" id="ARBA00023002"/>
    </source>
</evidence>
<feature type="domain" description="Enoyl reductase (ER)" evidence="2">
    <location>
        <begin position="17"/>
        <end position="333"/>
    </location>
</feature>
<dbReference type="EMBL" id="FUWJ01000003">
    <property type="protein sequence ID" value="SKA07062.1"/>
    <property type="molecule type" value="Genomic_DNA"/>
</dbReference>
<organism evidence="3 4">
    <name type="scientific">Enhydrobacter aerosaccus</name>
    <dbReference type="NCBI Taxonomy" id="225324"/>
    <lineage>
        <taxon>Bacteria</taxon>
        <taxon>Pseudomonadati</taxon>
        <taxon>Pseudomonadota</taxon>
        <taxon>Alphaproteobacteria</taxon>
        <taxon>Hyphomicrobiales</taxon>
        <taxon>Enhydrobacter</taxon>
    </lineage>
</organism>
<reference evidence="4" key="1">
    <citation type="submission" date="2017-02" db="EMBL/GenBank/DDBJ databases">
        <authorList>
            <person name="Varghese N."/>
            <person name="Submissions S."/>
        </authorList>
    </citation>
    <scope>NUCLEOTIDE SEQUENCE [LARGE SCALE GENOMIC DNA]</scope>
    <source>
        <strain evidence="4">ATCC 27094</strain>
    </source>
</reference>
<evidence type="ECO:0000259" key="2">
    <source>
        <dbReference type="SMART" id="SM00829"/>
    </source>
</evidence>
<dbReference type="SUPFAM" id="SSF50129">
    <property type="entry name" value="GroES-like"/>
    <property type="match status" value="1"/>
</dbReference>
<dbReference type="Gene3D" id="3.90.180.10">
    <property type="entry name" value="Medium-chain alcohol dehydrogenases, catalytic domain"/>
    <property type="match status" value="1"/>
</dbReference>
<dbReference type="InterPro" id="IPR013149">
    <property type="entry name" value="ADH-like_C"/>
</dbReference>
<dbReference type="STRING" id="225324.SAMN02745126_03439"/>
<gene>
    <name evidence="3" type="ORF">SAMN02745126_03439</name>
</gene>
<dbReference type="PANTHER" id="PTHR43205">
    <property type="entry name" value="PROSTAGLANDIN REDUCTASE"/>
    <property type="match status" value="1"/>
</dbReference>
<dbReference type="FunFam" id="3.40.50.720:FF:000121">
    <property type="entry name" value="Prostaglandin reductase 2"/>
    <property type="match status" value="1"/>
</dbReference>
<dbReference type="PANTHER" id="PTHR43205:SF7">
    <property type="entry name" value="PROSTAGLANDIN REDUCTASE 1"/>
    <property type="match status" value="1"/>
</dbReference>
<dbReference type="Pfam" id="PF16884">
    <property type="entry name" value="ADH_N_2"/>
    <property type="match status" value="1"/>
</dbReference>
<dbReference type="SUPFAM" id="SSF51735">
    <property type="entry name" value="NAD(P)-binding Rossmann-fold domains"/>
    <property type="match status" value="1"/>
</dbReference>